<dbReference type="Proteomes" id="UP001497623">
    <property type="component" value="Unassembled WGS sequence"/>
</dbReference>
<evidence type="ECO:0000256" key="3">
    <source>
        <dbReference type="ARBA" id="ARBA00022737"/>
    </source>
</evidence>
<protein>
    <recommendedName>
        <fullName evidence="8">C2H2-type domain-containing protein</fullName>
    </recommendedName>
</protein>
<dbReference type="GO" id="GO:0000981">
    <property type="term" value="F:DNA-binding transcription factor activity, RNA polymerase II-specific"/>
    <property type="evidence" value="ECO:0007669"/>
    <property type="project" value="TreeGrafter"/>
</dbReference>
<dbReference type="InterPro" id="IPR013087">
    <property type="entry name" value="Znf_C2H2_type"/>
</dbReference>
<keyword evidence="10" id="KW-1185">Reference proteome</keyword>
<dbReference type="Pfam" id="PF00096">
    <property type="entry name" value="zf-C2H2"/>
    <property type="match status" value="3"/>
</dbReference>
<keyword evidence="3" id="KW-0677">Repeat</keyword>
<keyword evidence="5" id="KW-0862">Zinc</keyword>
<feature type="non-terminal residue" evidence="9">
    <location>
        <position position="170"/>
    </location>
</feature>
<proteinExistence type="predicted"/>
<reference evidence="9 10" key="1">
    <citation type="submission" date="2024-05" db="EMBL/GenBank/DDBJ databases">
        <authorList>
            <person name="Wallberg A."/>
        </authorList>
    </citation>
    <scope>NUCLEOTIDE SEQUENCE [LARGE SCALE GENOMIC DNA]</scope>
</reference>
<evidence type="ECO:0000256" key="1">
    <source>
        <dbReference type="ARBA" id="ARBA00004123"/>
    </source>
</evidence>
<evidence type="ECO:0000256" key="4">
    <source>
        <dbReference type="ARBA" id="ARBA00022771"/>
    </source>
</evidence>
<dbReference type="FunFam" id="3.30.160.60:FF:001158">
    <property type="entry name" value="zinc finger protein 22"/>
    <property type="match status" value="1"/>
</dbReference>
<keyword evidence="2" id="KW-0479">Metal-binding</keyword>
<dbReference type="GO" id="GO:0000978">
    <property type="term" value="F:RNA polymerase II cis-regulatory region sequence-specific DNA binding"/>
    <property type="evidence" value="ECO:0007669"/>
    <property type="project" value="TreeGrafter"/>
</dbReference>
<dbReference type="AlphaFoldDB" id="A0AAV2QDC5"/>
<evidence type="ECO:0000256" key="5">
    <source>
        <dbReference type="ARBA" id="ARBA00022833"/>
    </source>
</evidence>
<dbReference type="PANTHER" id="PTHR23235:SF142">
    <property type="entry name" value="ZINC FINGER PROTEIN 384"/>
    <property type="match status" value="1"/>
</dbReference>
<evidence type="ECO:0000259" key="8">
    <source>
        <dbReference type="PROSITE" id="PS50157"/>
    </source>
</evidence>
<feature type="domain" description="C2H2-type" evidence="8">
    <location>
        <begin position="85"/>
        <end position="112"/>
    </location>
</feature>
<dbReference type="SMART" id="SM00355">
    <property type="entry name" value="ZnF_C2H2"/>
    <property type="match status" value="3"/>
</dbReference>
<keyword evidence="4 7" id="KW-0863">Zinc-finger</keyword>
<organism evidence="9 10">
    <name type="scientific">Meganyctiphanes norvegica</name>
    <name type="common">Northern krill</name>
    <name type="synonym">Thysanopoda norvegica</name>
    <dbReference type="NCBI Taxonomy" id="48144"/>
    <lineage>
        <taxon>Eukaryota</taxon>
        <taxon>Metazoa</taxon>
        <taxon>Ecdysozoa</taxon>
        <taxon>Arthropoda</taxon>
        <taxon>Crustacea</taxon>
        <taxon>Multicrustacea</taxon>
        <taxon>Malacostraca</taxon>
        <taxon>Eumalacostraca</taxon>
        <taxon>Eucarida</taxon>
        <taxon>Euphausiacea</taxon>
        <taxon>Euphausiidae</taxon>
        <taxon>Meganyctiphanes</taxon>
    </lineage>
</organism>
<dbReference type="GO" id="GO:0005634">
    <property type="term" value="C:nucleus"/>
    <property type="evidence" value="ECO:0007669"/>
    <property type="project" value="UniProtKB-SubCell"/>
</dbReference>
<dbReference type="SUPFAM" id="SSF57667">
    <property type="entry name" value="beta-beta-alpha zinc fingers"/>
    <property type="match status" value="2"/>
</dbReference>
<gene>
    <name evidence="9" type="ORF">MNOR_LOCUS9913</name>
</gene>
<dbReference type="GO" id="GO:0008270">
    <property type="term" value="F:zinc ion binding"/>
    <property type="evidence" value="ECO:0007669"/>
    <property type="project" value="UniProtKB-KW"/>
</dbReference>
<dbReference type="FunFam" id="3.30.160.60:FF:001918">
    <property type="match status" value="1"/>
</dbReference>
<dbReference type="PROSITE" id="PS50157">
    <property type="entry name" value="ZINC_FINGER_C2H2_2"/>
    <property type="match status" value="3"/>
</dbReference>
<evidence type="ECO:0000256" key="7">
    <source>
        <dbReference type="PROSITE-ProRule" id="PRU00042"/>
    </source>
</evidence>
<comment type="subcellular location">
    <subcellularLocation>
        <location evidence="1">Nucleus</location>
    </subcellularLocation>
</comment>
<accession>A0AAV2QDC5</accession>
<dbReference type="FunFam" id="3.30.160.60:FF:000736">
    <property type="entry name" value="Zinc finger protein 423"/>
    <property type="match status" value="1"/>
</dbReference>
<dbReference type="PANTHER" id="PTHR23235">
    <property type="entry name" value="KRUEPPEL-LIKE TRANSCRIPTION FACTOR"/>
    <property type="match status" value="1"/>
</dbReference>
<sequence length="170" mass="20102">MTVLKKYILILYNNDLKCHLRTHTGEKPYQCSQCDQVFSQRSHLIGHLRIHTGEKAYQCSHCDKCFSQKFHLTNHLRTHTGEKPYHCSQCHKAFNQKCHLTRHMKTHTDEKSSESRQFDKVCIATNSLCKQESDKNYSYNCNDQKVEVKEEQIYSEKKYTGNIRELEVEV</sequence>
<dbReference type="EMBL" id="CAXKWB010004896">
    <property type="protein sequence ID" value="CAL4075762.1"/>
    <property type="molecule type" value="Genomic_DNA"/>
</dbReference>
<comment type="caution">
    <text evidence="9">The sequence shown here is derived from an EMBL/GenBank/DDBJ whole genome shotgun (WGS) entry which is preliminary data.</text>
</comment>
<name>A0AAV2QDC5_MEGNR</name>
<dbReference type="InterPro" id="IPR036236">
    <property type="entry name" value="Znf_C2H2_sf"/>
</dbReference>
<evidence type="ECO:0000256" key="6">
    <source>
        <dbReference type="ARBA" id="ARBA00023242"/>
    </source>
</evidence>
<dbReference type="Gene3D" id="3.30.160.60">
    <property type="entry name" value="Classic Zinc Finger"/>
    <property type="match status" value="4"/>
</dbReference>
<keyword evidence="6" id="KW-0539">Nucleus</keyword>
<feature type="domain" description="C2H2-type" evidence="8">
    <location>
        <begin position="57"/>
        <end position="84"/>
    </location>
</feature>
<evidence type="ECO:0000313" key="9">
    <source>
        <dbReference type="EMBL" id="CAL4075762.1"/>
    </source>
</evidence>
<dbReference type="PROSITE" id="PS00028">
    <property type="entry name" value="ZINC_FINGER_C2H2_1"/>
    <property type="match status" value="3"/>
</dbReference>
<evidence type="ECO:0000313" key="10">
    <source>
        <dbReference type="Proteomes" id="UP001497623"/>
    </source>
</evidence>
<evidence type="ECO:0000256" key="2">
    <source>
        <dbReference type="ARBA" id="ARBA00022723"/>
    </source>
</evidence>
<feature type="domain" description="C2H2-type" evidence="8">
    <location>
        <begin position="29"/>
        <end position="56"/>
    </location>
</feature>